<protein>
    <submittedName>
        <fullName evidence="9">Vesicular acetylcholine transporter</fullName>
    </submittedName>
</protein>
<dbReference type="Pfam" id="PF07690">
    <property type="entry name" value="MFS_1"/>
    <property type="match status" value="1"/>
</dbReference>
<evidence type="ECO:0000313" key="10">
    <source>
        <dbReference type="Proteomes" id="UP000019335"/>
    </source>
</evidence>
<dbReference type="SUPFAM" id="SSF103473">
    <property type="entry name" value="MFS general substrate transporter"/>
    <property type="match status" value="1"/>
</dbReference>
<comment type="caution">
    <text evidence="9">The sequence shown here is derived from an EMBL/GenBank/DDBJ whole genome shotgun (WGS) entry which is preliminary data.</text>
</comment>
<evidence type="ECO:0000256" key="1">
    <source>
        <dbReference type="ARBA" id="ARBA00004141"/>
    </source>
</evidence>
<keyword evidence="5 7" id="KW-0472">Membrane</keyword>
<dbReference type="Gene3D" id="1.20.1250.20">
    <property type="entry name" value="MFS general substrate transporter like domains"/>
    <property type="match status" value="1"/>
</dbReference>
<sequence length="211" mass="21931">MLSGASPSNDTRAPLLGPPSPPPAPPDVPSPVQKPLDLLRTLVFATNVLNNISLGCTAPFLQHHLEVHYEQSYQSAGLVFAIFPLVALLCSPLGAFLCRAGRDKYLVWQSGLLVSLLAAIGFGLARSVPVFLLMRGLQGLGFALSTIAGLGLLIERTPDLTADIARQEVLVGVSMVVAPALGGFLYSLAGFAAVFVVLAVCFGVLAAGLGL</sequence>
<dbReference type="GO" id="GO:0016020">
    <property type="term" value="C:membrane"/>
    <property type="evidence" value="ECO:0007669"/>
    <property type="project" value="UniProtKB-SubCell"/>
</dbReference>
<accession>W7TA68</accession>
<dbReference type="AlphaFoldDB" id="W7TA68"/>
<feature type="transmembrane region" description="Helical" evidence="7">
    <location>
        <begin position="137"/>
        <end position="157"/>
    </location>
</feature>
<feature type="compositionally biased region" description="Polar residues" evidence="6">
    <location>
        <begin position="1"/>
        <end position="11"/>
    </location>
</feature>
<evidence type="ECO:0000256" key="4">
    <source>
        <dbReference type="ARBA" id="ARBA00022989"/>
    </source>
</evidence>
<dbReference type="PROSITE" id="PS50850">
    <property type="entry name" value="MFS"/>
    <property type="match status" value="1"/>
</dbReference>
<dbReference type="InterPro" id="IPR036259">
    <property type="entry name" value="MFS_trans_sf"/>
</dbReference>
<dbReference type="GO" id="GO:0022857">
    <property type="term" value="F:transmembrane transporter activity"/>
    <property type="evidence" value="ECO:0007669"/>
    <property type="project" value="InterPro"/>
</dbReference>
<keyword evidence="3 7" id="KW-0812">Transmembrane</keyword>
<feature type="compositionally biased region" description="Pro residues" evidence="6">
    <location>
        <begin position="16"/>
        <end position="29"/>
    </location>
</feature>
<gene>
    <name evidence="9" type="ORF">Naga_101237g1</name>
</gene>
<feature type="region of interest" description="Disordered" evidence="6">
    <location>
        <begin position="1"/>
        <end position="30"/>
    </location>
</feature>
<evidence type="ECO:0000256" key="5">
    <source>
        <dbReference type="ARBA" id="ARBA00023136"/>
    </source>
</evidence>
<dbReference type="PANTHER" id="PTHR23506">
    <property type="entry name" value="GH10249P"/>
    <property type="match status" value="1"/>
</dbReference>
<dbReference type="PANTHER" id="PTHR23506:SF26">
    <property type="entry name" value="MFS-TYPE TRANSPORTER SLC18B1"/>
    <property type="match status" value="1"/>
</dbReference>
<reference evidence="9 10" key="1">
    <citation type="journal article" date="2014" name="Mol. Plant">
        <title>Chromosome Scale Genome Assembly and Transcriptome Profiling of Nannochloropsis gaditana in Nitrogen Depletion.</title>
        <authorList>
            <person name="Corteggiani Carpinelli E."/>
            <person name="Telatin A."/>
            <person name="Vitulo N."/>
            <person name="Forcato C."/>
            <person name="D'Angelo M."/>
            <person name="Schiavon R."/>
            <person name="Vezzi A."/>
            <person name="Giacometti G.M."/>
            <person name="Morosinotto T."/>
            <person name="Valle G."/>
        </authorList>
    </citation>
    <scope>NUCLEOTIDE SEQUENCE [LARGE SCALE GENOMIC DNA]</scope>
    <source>
        <strain evidence="9 10">B-31</strain>
    </source>
</reference>
<proteinExistence type="predicted"/>
<keyword evidence="4 7" id="KW-1133">Transmembrane helix</keyword>
<evidence type="ECO:0000313" key="9">
    <source>
        <dbReference type="EMBL" id="EWM20408.1"/>
    </source>
</evidence>
<dbReference type="InterPro" id="IPR020846">
    <property type="entry name" value="MFS_dom"/>
</dbReference>
<feature type="transmembrane region" description="Helical" evidence="7">
    <location>
        <begin position="78"/>
        <end position="98"/>
    </location>
</feature>
<dbReference type="Proteomes" id="UP000019335">
    <property type="component" value="Unassembled WGS sequence"/>
</dbReference>
<dbReference type="OrthoDB" id="6430902at2759"/>
<feature type="domain" description="Major facilitator superfamily (MFS) profile" evidence="8">
    <location>
        <begin position="36"/>
        <end position="211"/>
    </location>
</feature>
<evidence type="ECO:0000256" key="6">
    <source>
        <dbReference type="SAM" id="MobiDB-lite"/>
    </source>
</evidence>
<dbReference type="EMBL" id="AZIL01003113">
    <property type="protein sequence ID" value="EWM20408.1"/>
    <property type="molecule type" value="Genomic_DNA"/>
</dbReference>
<dbReference type="InterPro" id="IPR011701">
    <property type="entry name" value="MFS"/>
</dbReference>
<keyword evidence="10" id="KW-1185">Reference proteome</keyword>
<comment type="subcellular location">
    <subcellularLocation>
        <location evidence="1">Membrane</location>
        <topology evidence="1">Multi-pass membrane protein</topology>
    </subcellularLocation>
</comment>
<organism evidence="9 10">
    <name type="scientific">Nannochloropsis gaditana</name>
    <dbReference type="NCBI Taxonomy" id="72520"/>
    <lineage>
        <taxon>Eukaryota</taxon>
        <taxon>Sar</taxon>
        <taxon>Stramenopiles</taxon>
        <taxon>Ochrophyta</taxon>
        <taxon>Eustigmatophyceae</taxon>
        <taxon>Eustigmatales</taxon>
        <taxon>Monodopsidaceae</taxon>
        <taxon>Nannochloropsis</taxon>
    </lineage>
</organism>
<dbReference type="InterPro" id="IPR050930">
    <property type="entry name" value="MFS_Vesicular_Transporter"/>
</dbReference>
<evidence type="ECO:0000256" key="3">
    <source>
        <dbReference type="ARBA" id="ARBA00022692"/>
    </source>
</evidence>
<evidence type="ECO:0000256" key="2">
    <source>
        <dbReference type="ARBA" id="ARBA00022448"/>
    </source>
</evidence>
<name>W7TA68_9STRA</name>
<evidence type="ECO:0000256" key="7">
    <source>
        <dbReference type="SAM" id="Phobius"/>
    </source>
</evidence>
<keyword evidence="2" id="KW-0813">Transport</keyword>
<feature type="transmembrane region" description="Helical" evidence="7">
    <location>
        <begin position="105"/>
        <end position="125"/>
    </location>
</feature>
<feature type="non-terminal residue" evidence="9">
    <location>
        <position position="211"/>
    </location>
</feature>
<feature type="transmembrane region" description="Helical" evidence="7">
    <location>
        <begin position="192"/>
        <end position="210"/>
    </location>
</feature>
<evidence type="ECO:0000259" key="8">
    <source>
        <dbReference type="PROSITE" id="PS50850"/>
    </source>
</evidence>